<accession>A0ABY4L0N1</accession>
<dbReference type="EMBL" id="CP051627">
    <property type="protein sequence ID" value="UPT21252.1"/>
    <property type="molecule type" value="Genomic_DNA"/>
</dbReference>
<organism evidence="1 2">
    <name type="scientific">Thermobifida alba</name>
    <name type="common">Thermomonospora alba</name>
    <dbReference type="NCBI Taxonomy" id="53522"/>
    <lineage>
        <taxon>Bacteria</taxon>
        <taxon>Bacillati</taxon>
        <taxon>Actinomycetota</taxon>
        <taxon>Actinomycetes</taxon>
        <taxon>Streptosporangiales</taxon>
        <taxon>Nocardiopsidaceae</taxon>
        <taxon>Thermobifida</taxon>
    </lineage>
</organism>
<gene>
    <name evidence="1" type="ORF">FOF52_10005</name>
</gene>
<reference evidence="1 2" key="1">
    <citation type="submission" date="2020-04" db="EMBL/GenBank/DDBJ databases">
        <title>Thermobifida alba genome sequencing and assembly.</title>
        <authorList>
            <person name="Luzics S."/>
            <person name="Horvath B."/>
            <person name="Nagy I."/>
            <person name="Toth A."/>
            <person name="Nagy I."/>
            <person name="Kukolya J."/>
        </authorList>
    </citation>
    <scope>NUCLEOTIDE SEQUENCE [LARGE SCALE GENOMIC DNA]</scope>
    <source>
        <strain evidence="1 2">DSM 43795</strain>
    </source>
</reference>
<dbReference type="RefSeq" id="WP_248593561.1">
    <property type="nucleotide sequence ID" value="NZ_BAABEB010000013.1"/>
</dbReference>
<evidence type="ECO:0000313" key="2">
    <source>
        <dbReference type="Proteomes" id="UP000832041"/>
    </source>
</evidence>
<name>A0ABY4L0N1_THEAE</name>
<dbReference type="Proteomes" id="UP000832041">
    <property type="component" value="Chromosome"/>
</dbReference>
<evidence type="ECO:0000313" key="1">
    <source>
        <dbReference type="EMBL" id="UPT21252.1"/>
    </source>
</evidence>
<sequence length="67" mass="7046">MLDGRAVCVVPLAAGEAVYSVMRGTSSGYRSRGAAAHAESAVLYRPRERAFRGALTGSAEEDTPCSR</sequence>
<proteinExistence type="predicted"/>
<keyword evidence="2" id="KW-1185">Reference proteome</keyword>
<protein>
    <submittedName>
        <fullName evidence="1">Uncharacterized protein</fullName>
    </submittedName>
</protein>